<dbReference type="InterPro" id="IPR002885">
    <property type="entry name" value="PPR_rpt"/>
</dbReference>
<protein>
    <submittedName>
        <fullName evidence="3">Uncharacterized protein</fullName>
    </submittedName>
</protein>
<organism evidence="3">
    <name type="scientific">Phaeodactylum tricornutum</name>
    <name type="common">Diatom</name>
    <dbReference type="NCBI Taxonomy" id="2850"/>
    <lineage>
        <taxon>Eukaryota</taxon>
        <taxon>Sar</taxon>
        <taxon>Stramenopiles</taxon>
        <taxon>Ochrophyta</taxon>
        <taxon>Bacillariophyta</taxon>
        <taxon>Bacillariophyceae</taxon>
        <taxon>Bacillariophycidae</taxon>
        <taxon>Naviculales</taxon>
        <taxon>Phaeodactylaceae</taxon>
        <taxon>Phaeodactylum</taxon>
    </lineage>
</organism>
<keyword evidence="1" id="KW-0677">Repeat</keyword>
<dbReference type="EMBL" id="OU594964">
    <property type="protein sequence ID" value="CAG9286536.1"/>
    <property type="molecule type" value="Genomic_DNA"/>
</dbReference>
<feature type="compositionally biased region" description="Basic residues" evidence="2">
    <location>
        <begin position="13"/>
        <end position="27"/>
    </location>
</feature>
<reference evidence="3" key="1">
    <citation type="submission" date="2022-02" db="EMBL/GenBank/DDBJ databases">
        <authorList>
            <person name="Giguere J D."/>
        </authorList>
    </citation>
    <scope>NUCLEOTIDE SEQUENCE</scope>
    <source>
        <strain evidence="3">CCAP 1055/1</strain>
    </source>
</reference>
<dbReference type="Gene3D" id="1.25.40.10">
    <property type="entry name" value="Tetratricopeptide repeat domain"/>
    <property type="match status" value="5"/>
</dbReference>
<proteinExistence type="predicted"/>
<evidence type="ECO:0000313" key="3">
    <source>
        <dbReference type="EMBL" id="CAG9286536.1"/>
    </source>
</evidence>
<feature type="compositionally biased region" description="Polar residues" evidence="2">
    <location>
        <begin position="138"/>
        <end position="152"/>
    </location>
</feature>
<dbReference type="NCBIfam" id="TIGR00756">
    <property type="entry name" value="PPR"/>
    <property type="match status" value="1"/>
</dbReference>
<evidence type="ECO:0000256" key="2">
    <source>
        <dbReference type="SAM" id="MobiDB-lite"/>
    </source>
</evidence>
<gene>
    <name evidence="3" type="ORF">PTTT1_LOCUS32647</name>
</gene>
<feature type="region of interest" description="Disordered" evidence="2">
    <location>
        <begin position="129"/>
        <end position="180"/>
    </location>
</feature>
<dbReference type="PANTHER" id="PTHR47942">
    <property type="entry name" value="TETRATRICOPEPTIDE REPEAT (TPR)-LIKE SUPERFAMILY PROTEIN-RELATED"/>
    <property type="match status" value="1"/>
</dbReference>
<dbReference type="InterPro" id="IPR011990">
    <property type="entry name" value="TPR-like_helical_dom_sf"/>
</dbReference>
<dbReference type="InterPro" id="IPR051222">
    <property type="entry name" value="PPR/CCM1_RNA-binding"/>
</dbReference>
<name>A0A8J9S9Y6_PHATR</name>
<feature type="compositionally biased region" description="Basic residues" evidence="2">
    <location>
        <begin position="166"/>
        <end position="180"/>
    </location>
</feature>
<dbReference type="AlphaFoldDB" id="A0A8J9S9Y6"/>
<accession>A0A8J9S9Y6</accession>
<dbReference type="Proteomes" id="UP000836788">
    <property type="component" value="Chromosome 23"/>
</dbReference>
<feature type="region of interest" description="Disordered" evidence="2">
    <location>
        <begin position="1"/>
        <end position="32"/>
    </location>
</feature>
<evidence type="ECO:0000256" key="1">
    <source>
        <dbReference type="ARBA" id="ARBA00022737"/>
    </source>
</evidence>
<dbReference type="Pfam" id="PF01535">
    <property type="entry name" value="PPR"/>
    <property type="match status" value="2"/>
</dbReference>
<sequence>MEEQSRVPTSSERRRKRASSKSLRSNRRQAFPDRVRSERSCRDLYNSDCDCLFRANVRSVRRNVRSPRVIAGKQRQIRRTLLLVYCLWLSADCRAFVAGPPGANHPHPHQRLHPHPYFQQIQYLCSRSETTRRDAKSNNRPFTDTDLSANPDNSRRPRPQYSNAQHRPKRRQNIKSHHRYNNQATVIFNQQLLDICRKKKEAPASRIKVAVHAQQLLEEQMNAGLHYDVVSFNIVMQAWARQHSWTAAQNAENLLSRLLCHSTLQADSYSYAAVLHAYAKSGGQVPAAQRAQALLSQLLTQSTAGAVTLTTDICHNAVMDAWAVSGHPQAGEKAVRLLQQLEQHPVIQPTRISYNACIKAYAKSGQAPQAQALLERMRTLSALRDPPNRYTHLAPDKVSLTTCIDAWAKAPPSATAAASAEALLSDMEECYQRTGDTSIRPDIVSYTSVLAAAARNGMPSHMALELLSRMERCARERPNAAFLNTWIHLLAKTNTGVESLQAAEDILAYMKRAYRNGNDLVQPCKITYTAVIAVLAQTGTIPAAQRASELLDELQGLWEEAHFDKAYLPTAKTFASVLRAWATSNAPDSWTRAKSLLDRMDHLYAATNSDELKPSSIVFAQLFQILSRSRDSQTAARQARDLLQRMSELQKSGNHQDVQPDASTMAYFLNTLTKAGVDNVVELATVVLNEVEDGYAAGMGHLKPTSLLYSAVLQAYAKSASKEGAELAEALLHRTRELYRQGTLYAKPNVLFYNAVIDAHARSNGGSAAAERAELLLDEMETRSRAGDLSLRPTTRSFNAAIFAWKKSSAAEAPQRAEALLKRMNKRYEAGDERCRPDRITLNSIIGVWAKSRQEGAAKQAEEYLGFMESLYEGGDETFKADLYSFNSCIDAFARQGDVKRATALFDRIKSRYEDGDTSLKPNTITLTSLRNAWSNSQDSEDKQRELNRIDKLLLAQQGDGSRRRSQAVNKASAVVDLDSSARAVRSNELGLEALSMFVSLRRKHTGNPS</sequence>
<dbReference type="PANTHER" id="PTHR47942:SF63">
    <property type="entry name" value="PENTATRICOPEPTIDE REPEAT-CONTAINING PROTEIN"/>
    <property type="match status" value="1"/>
</dbReference>